<dbReference type="PANTHER" id="PTHR30405">
    <property type="entry name" value="TRANSPOSASE"/>
    <property type="match status" value="1"/>
</dbReference>
<feature type="domain" description="Probable transposase IS891/IS1136/IS1341" evidence="6">
    <location>
        <begin position="159"/>
        <end position="268"/>
    </location>
</feature>
<dbReference type="PANTHER" id="PTHR30405:SF11">
    <property type="entry name" value="RNA-GUIDED DNA ENDONUCLEASE RV2885C-RELATED"/>
    <property type="match status" value="1"/>
</dbReference>
<dbReference type="Pfam" id="PF07282">
    <property type="entry name" value="Cas12f1-like_TNB"/>
    <property type="match status" value="1"/>
</dbReference>
<gene>
    <name evidence="8" type="ORF">KSB_04740</name>
</gene>
<dbReference type="Proteomes" id="UP000654345">
    <property type="component" value="Unassembled WGS sequence"/>
</dbReference>
<keyword evidence="9" id="KW-1185">Reference proteome</keyword>
<evidence type="ECO:0000313" key="9">
    <source>
        <dbReference type="Proteomes" id="UP000654345"/>
    </source>
</evidence>
<dbReference type="RefSeq" id="WP_201368953.1">
    <property type="nucleotide sequence ID" value="NZ_BNJG01000001.1"/>
</dbReference>
<dbReference type="EMBL" id="BNJG01000001">
    <property type="protein sequence ID" value="GHO51999.1"/>
    <property type="molecule type" value="Genomic_DNA"/>
</dbReference>
<dbReference type="InterPro" id="IPR001959">
    <property type="entry name" value="Transposase"/>
</dbReference>
<evidence type="ECO:0000256" key="2">
    <source>
        <dbReference type="ARBA" id="ARBA00011044"/>
    </source>
</evidence>
<comment type="caution">
    <text evidence="8">The sequence shown here is derived from an EMBL/GenBank/DDBJ whole genome shotgun (WGS) entry which is preliminary data.</text>
</comment>
<proteinExistence type="inferred from homology"/>
<evidence type="ECO:0000259" key="6">
    <source>
        <dbReference type="Pfam" id="PF01385"/>
    </source>
</evidence>
<comment type="similarity">
    <text evidence="2">In the N-terminal section; belongs to the transposase 2 family.</text>
</comment>
<keyword evidence="4" id="KW-0238">DNA-binding</keyword>
<evidence type="ECO:0000256" key="1">
    <source>
        <dbReference type="ARBA" id="ARBA00008761"/>
    </source>
</evidence>
<keyword evidence="5" id="KW-0233">DNA recombination</keyword>
<comment type="similarity">
    <text evidence="1">In the C-terminal section; belongs to the transposase 35 family.</text>
</comment>
<organism evidence="8 9">
    <name type="scientific">Ktedonobacter robiniae</name>
    <dbReference type="NCBI Taxonomy" id="2778365"/>
    <lineage>
        <taxon>Bacteria</taxon>
        <taxon>Bacillati</taxon>
        <taxon>Chloroflexota</taxon>
        <taxon>Ktedonobacteria</taxon>
        <taxon>Ktedonobacterales</taxon>
        <taxon>Ktedonobacteraceae</taxon>
        <taxon>Ktedonobacter</taxon>
    </lineage>
</organism>
<evidence type="ECO:0000313" key="8">
    <source>
        <dbReference type="EMBL" id="GHO51999.1"/>
    </source>
</evidence>
<dbReference type="NCBIfam" id="TIGR01766">
    <property type="entry name" value="IS200/IS605 family accessory protein TnpB-like domain"/>
    <property type="match status" value="1"/>
</dbReference>
<evidence type="ECO:0000256" key="3">
    <source>
        <dbReference type="ARBA" id="ARBA00022578"/>
    </source>
</evidence>
<dbReference type="NCBIfam" id="NF040570">
    <property type="entry name" value="guided_TnpB"/>
    <property type="match status" value="1"/>
</dbReference>
<protein>
    <submittedName>
        <fullName evidence="8">Transposase</fullName>
    </submittedName>
</protein>
<evidence type="ECO:0000256" key="4">
    <source>
        <dbReference type="ARBA" id="ARBA00023125"/>
    </source>
</evidence>
<accession>A0ABQ3UH21</accession>
<feature type="domain" description="Cas12f1-like TNB" evidence="7">
    <location>
        <begin position="288"/>
        <end position="355"/>
    </location>
</feature>
<dbReference type="InterPro" id="IPR051399">
    <property type="entry name" value="RNA-guided_DNA_endo/Transpos"/>
</dbReference>
<dbReference type="Pfam" id="PF01385">
    <property type="entry name" value="OrfB_IS605"/>
    <property type="match status" value="1"/>
</dbReference>
<evidence type="ECO:0000259" key="7">
    <source>
        <dbReference type="Pfam" id="PF07282"/>
    </source>
</evidence>
<keyword evidence="3" id="KW-0815">Transposition</keyword>
<evidence type="ECO:0000256" key="5">
    <source>
        <dbReference type="ARBA" id="ARBA00023172"/>
    </source>
</evidence>
<dbReference type="InterPro" id="IPR010095">
    <property type="entry name" value="Cas12f1-like_TNB"/>
</dbReference>
<sequence length="401" mass="46416">MYQIKRVTIGKTPQLDELAHACGEVYTATLVSFWRTVRKKGIWLNPKHLMRWHTSTKLHAHTADACVQAFFASLKSWRKRRKTDPTAKPPRRRKWYFRVEYKHSAMSMKENTLILSNGKGNEPLVLDWPWTLPQTLVIRWTGTQYEAIATYEPCCFPVPETGKKIAGIDLGEVHMAVSHDGEQAYILNGRLLRSKRQYRNKLIAKLNKKIDAKKKGSRRRKKLIRSKQKQLKKLKNQIKEIEHQSTSRLISTLHRDGVQTLVIGDVRSIRQDLDVGTKNNQKLHQWSFGSIRHKLTYKAERIGMGVELHEETYTSKTCPVCGKRRKRPPEGRNFQCTKKDCKWKGHRDVVGAFNIRAKYRETFGHSHVVGVGMATPIGMRYMPHADVARKEEVYLREAAGL</sequence>
<reference evidence="8 9" key="1">
    <citation type="journal article" date="2021" name="Int. J. Syst. Evol. Microbiol.">
        <title>Reticulibacter mediterranei gen. nov., sp. nov., within the new family Reticulibacteraceae fam. nov., and Ktedonospora formicarum gen. nov., sp. nov., Ktedonobacter robiniae sp. nov., Dictyobacter formicarum sp. nov. and Dictyobacter arantiisoli sp. nov., belonging to the class Ktedonobacteria.</title>
        <authorList>
            <person name="Yabe S."/>
            <person name="Zheng Y."/>
            <person name="Wang C.M."/>
            <person name="Sakai Y."/>
            <person name="Abe K."/>
            <person name="Yokota A."/>
            <person name="Donadio S."/>
            <person name="Cavaletti L."/>
            <person name="Monciardini P."/>
        </authorList>
    </citation>
    <scope>NUCLEOTIDE SEQUENCE [LARGE SCALE GENOMIC DNA]</scope>
    <source>
        <strain evidence="8 9">SOSP1-30</strain>
    </source>
</reference>
<name>A0ABQ3UH21_9CHLR</name>